<comment type="caution">
    <text evidence="5">The sequence shown here is derived from an EMBL/GenBank/DDBJ whole genome shotgun (WGS) entry which is preliminary data.</text>
</comment>
<comment type="subcellular location">
    <subcellularLocation>
        <location evidence="1">Host cell</location>
    </subcellularLocation>
    <subcellularLocation>
        <location evidence="2">Secreted</location>
    </subcellularLocation>
</comment>
<feature type="domain" description="Crinkler effector protein N-terminal" evidence="4">
    <location>
        <begin position="73"/>
        <end position="170"/>
    </location>
</feature>
<dbReference type="AlphaFoldDB" id="A0A8H3LPQ3"/>
<evidence type="ECO:0000313" key="6">
    <source>
        <dbReference type="Proteomes" id="UP000615446"/>
    </source>
</evidence>
<dbReference type="GO" id="GO:0043657">
    <property type="term" value="C:host cell"/>
    <property type="evidence" value="ECO:0007669"/>
    <property type="project" value="UniProtKB-SubCell"/>
</dbReference>
<organism evidence="5 6">
    <name type="scientific">Rhizophagus clarus</name>
    <dbReference type="NCBI Taxonomy" id="94130"/>
    <lineage>
        <taxon>Eukaryota</taxon>
        <taxon>Fungi</taxon>
        <taxon>Fungi incertae sedis</taxon>
        <taxon>Mucoromycota</taxon>
        <taxon>Glomeromycotina</taxon>
        <taxon>Glomeromycetes</taxon>
        <taxon>Glomerales</taxon>
        <taxon>Glomeraceae</taxon>
        <taxon>Rhizophagus</taxon>
    </lineage>
</organism>
<protein>
    <recommendedName>
        <fullName evidence="4">Crinkler effector protein N-terminal domain-containing protein</fullName>
    </recommendedName>
</protein>
<dbReference type="OrthoDB" id="2442399at2759"/>
<name>A0A8H3LPQ3_9GLOM</name>
<evidence type="ECO:0000256" key="1">
    <source>
        <dbReference type="ARBA" id="ARBA00004340"/>
    </source>
</evidence>
<proteinExistence type="predicted"/>
<evidence type="ECO:0000313" key="5">
    <source>
        <dbReference type="EMBL" id="GES89965.1"/>
    </source>
</evidence>
<dbReference type="Pfam" id="PF20147">
    <property type="entry name" value="Crinkler"/>
    <property type="match status" value="1"/>
</dbReference>
<evidence type="ECO:0000259" key="4">
    <source>
        <dbReference type="Pfam" id="PF20147"/>
    </source>
</evidence>
<keyword evidence="3" id="KW-0964">Secreted</keyword>
<dbReference type="GO" id="GO:0005576">
    <property type="term" value="C:extracellular region"/>
    <property type="evidence" value="ECO:0007669"/>
    <property type="project" value="UniProtKB-SubCell"/>
</dbReference>
<accession>A0A8H3LPQ3</accession>
<reference evidence="5" key="1">
    <citation type="submission" date="2019-10" db="EMBL/GenBank/DDBJ databases">
        <title>Conservation and host-specific expression of non-tandemly repeated heterogenous ribosome RNA gene in arbuscular mycorrhizal fungi.</title>
        <authorList>
            <person name="Maeda T."/>
            <person name="Kobayashi Y."/>
            <person name="Nakagawa T."/>
            <person name="Ezawa T."/>
            <person name="Yamaguchi K."/>
            <person name="Bino T."/>
            <person name="Nishimoto Y."/>
            <person name="Shigenobu S."/>
            <person name="Kawaguchi M."/>
        </authorList>
    </citation>
    <scope>NUCLEOTIDE SEQUENCE</scope>
    <source>
        <strain evidence="5">HR1</strain>
    </source>
</reference>
<gene>
    <name evidence="5" type="ORF">RCL2_001682700</name>
</gene>
<evidence type="ECO:0000256" key="2">
    <source>
        <dbReference type="ARBA" id="ARBA00004613"/>
    </source>
</evidence>
<dbReference type="EMBL" id="BLAL01000193">
    <property type="protein sequence ID" value="GES89965.1"/>
    <property type="molecule type" value="Genomic_DNA"/>
</dbReference>
<dbReference type="InterPro" id="IPR045379">
    <property type="entry name" value="Crinkler_N"/>
</dbReference>
<sequence>MGSSLSKEAELFLDRKSFITFKNKIYIERSQHKKYLQTFWQEVIKESGVNSKKRKQDEDKENIQSSKKCRRDITLFCWVHGDLSAAVHAITIKINKENTIGELKDLIKEKFDAFIIAKDIKLWKVEIPDNHDDVLINFHLHDHDMLLATREIGEYWKKIPPKRHIHVIIVLNNCNMNLLRYGINNLLNNHNIDELCLYVESKLKEWIKKGNLRDDRELVTKVIFHTLLSNIPNYSIDTEVPIDVCHKRVKTNTLYADLLIVEIKSANNAKRNRFIFEFKNKGINFLDLRIRGNNSDWDVMEQKAKKVETMSISDVRQLKCSNAEQFDKGKTIGVIFNDACKQLFNYVCNLKDDYQTSAFVVMSVGSRRLIWEKIN</sequence>
<evidence type="ECO:0000256" key="3">
    <source>
        <dbReference type="ARBA" id="ARBA00022525"/>
    </source>
</evidence>
<dbReference type="Proteomes" id="UP000615446">
    <property type="component" value="Unassembled WGS sequence"/>
</dbReference>